<dbReference type="EMBL" id="CP023701">
    <property type="protein sequence ID" value="QEU82265.1"/>
    <property type="molecule type" value="Genomic_DNA"/>
</dbReference>
<evidence type="ECO:0000256" key="2">
    <source>
        <dbReference type="ARBA" id="ARBA00023125"/>
    </source>
</evidence>
<reference evidence="6 7" key="2">
    <citation type="submission" date="2017-09" db="EMBL/GenBank/DDBJ databases">
        <authorList>
            <person name="Lee N."/>
            <person name="Cho B.-K."/>
        </authorList>
    </citation>
    <scope>NUCLEOTIDE SEQUENCE [LARGE SCALE GENOMIC DNA]</scope>
    <source>
        <strain evidence="6 7">ATCC 27467</strain>
    </source>
</reference>
<dbReference type="AlphaFoldDB" id="A0A5P2UVL5"/>
<dbReference type="InterPro" id="IPR050204">
    <property type="entry name" value="AraC_XylS_family_regulators"/>
</dbReference>
<evidence type="ECO:0000313" key="5">
    <source>
        <dbReference type="EMBL" id="GGZ99749.1"/>
    </source>
</evidence>
<dbReference type="PANTHER" id="PTHR46796">
    <property type="entry name" value="HTH-TYPE TRANSCRIPTIONAL ACTIVATOR RHAS-RELATED"/>
    <property type="match status" value="1"/>
</dbReference>
<dbReference type="SMART" id="SM00342">
    <property type="entry name" value="HTH_ARAC"/>
    <property type="match status" value="1"/>
</dbReference>
<dbReference type="InterPro" id="IPR018060">
    <property type="entry name" value="HTH_AraC"/>
</dbReference>
<dbReference type="GO" id="GO:0003700">
    <property type="term" value="F:DNA-binding transcription factor activity"/>
    <property type="evidence" value="ECO:0007669"/>
    <property type="project" value="InterPro"/>
</dbReference>
<reference evidence="5" key="3">
    <citation type="submission" date="2020-09" db="EMBL/GenBank/DDBJ databases">
        <authorList>
            <person name="Sun Q."/>
            <person name="Ohkuma M."/>
        </authorList>
    </citation>
    <scope>NUCLEOTIDE SEQUENCE</scope>
    <source>
        <strain evidence="5">JCM 4834</strain>
    </source>
</reference>
<dbReference type="InterPro" id="IPR009057">
    <property type="entry name" value="Homeodomain-like_sf"/>
</dbReference>
<reference evidence="5" key="1">
    <citation type="journal article" date="2014" name="Int. J. Syst. Evol. Microbiol.">
        <title>Complete genome sequence of Corynebacterium casei LMG S-19264T (=DSM 44701T), isolated from a smear-ripened cheese.</title>
        <authorList>
            <consortium name="US DOE Joint Genome Institute (JGI-PGF)"/>
            <person name="Walter F."/>
            <person name="Albersmeier A."/>
            <person name="Kalinowski J."/>
            <person name="Ruckert C."/>
        </authorList>
    </citation>
    <scope>NUCLEOTIDE SEQUENCE</scope>
    <source>
        <strain evidence="5">JCM 4834</strain>
    </source>
</reference>
<keyword evidence="7" id="KW-1185">Reference proteome</keyword>
<dbReference type="OrthoDB" id="241790at2"/>
<evidence type="ECO:0000259" key="4">
    <source>
        <dbReference type="PROSITE" id="PS01124"/>
    </source>
</evidence>
<dbReference type="KEGG" id="ssub:CP968_31910"/>
<protein>
    <submittedName>
        <fullName evidence="6">AraC family transcriptional regulator</fullName>
    </submittedName>
</protein>
<dbReference type="Proteomes" id="UP000634660">
    <property type="component" value="Unassembled WGS sequence"/>
</dbReference>
<evidence type="ECO:0000256" key="3">
    <source>
        <dbReference type="ARBA" id="ARBA00023163"/>
    </source>
</evidence>
<keyword evidence="1" id="KW-0805">Transcription regulation</keyword>
<dbReference type="SUPFAM" id="SSF46689">
    <property type="entry name" value="Homeodomain-like"/>
    <property type="match status" value="2"/>
</dbReference>
<keyword evidence="2" id="KW-0238">DNA-binding</keyword>
<dbReference type="InterPro" id="IPR032783">
    <property type="entry name" value="AraC_lig"/>
</dbReference>
<evidence type="ECO:0000313" key="7">
    <source>
        <dbReference type="Proteomes" id="UP000326831"/>
    </source>
</evidence>
<organism evidence="6 7">
    <name type="scientific">Streptomyces subrutilus</name>
    <dbReference type="NCBI Taxonomy" id="36818"/>
    <lineage>
        <taxon>Bacteria</taxon>
        <taxon>Bacillati</taxon>
        <taxon>Actinomycetota</taxon>
        <taxon>Actinomycetes</taxon>
        <taxon>Kitasatosporales</taxon>
        <taxon>Streptomycetaceae</taxon>
        <taxon>Streptomyces</taxon>
    </lineage>
</organism>
<dbReference type="PROSITE" id="PS01124">
    <property type="entry name" value="HTH_ARAC_FAMILY_2"/>
    <property type="match status" value="1"/>
</dbReference>
<dbReference type="Gene3D" id="1.10.10.60">
    <property type="entry name" value="Homeodomain-like"/>
    <property type="match status" value="1"/>
</dbReference>
<dbReference type="Proteomes" id="UP000326831">
    <property type="component" value="Chromosome"/>
</dbReference>
<dbReference type="GO" id="GO:0043565">
    <property type="term" value="F:sequence-specific DNA binding"/>
    <property type="evidence" value="ECO:0007669"/>
    <property type="project" value="InterPro"/>
</dbReference>
<dbReference type="PANTHER" id="PTHR46796:SF13">
    <property type="entry name" value="HTH-TYPE TRANSCRIPTIONAL ACTIVATOR RHAS"/>
    <property type="match status" value="1"/>
</dbReference>
<proteinExistence type="predicted"/>
<dbReference type="EMBL" id="BMVX01000055">
    <property type="protein sequence ID" value="GGZ99749.1"/>
    <property type="molecule type" value="Genomic_DNA"/>
</dbReference>
<evidence type="ECO:0000313" key="6">
    <source>
        <dbReference type="EMBL" id="QEU82265.1"/>
    </source>
</evidence>
<sequence>MNDALTALLQDVRARGAVFDQSALVPPWSLRFADPGPLGVLTMLSGNAWLRPDGGEPTPLNRGDVAIVVGPQPYTVADSPDTAPVAIVGEHGICAIPGGSRITADELAMCATGTTTAETILLRSSYPVRGRVSDRVLTSLPRVALVPAGPERSLPLAMIEAELRKDAPGRQALLDRLLDTLLITTLRDWFDRSEAGAPAWYRAHGDPAVGHALKLIHTEPARPWTVASLAAETGMSRARFALRFADLVGQPPMTYLTEWRLCRAADLLSDTDATLDAIARQVGYSNAYTLSVAFKRASGIRPSEHRAAARSVRSPAHGPH</sequence>
<feature type="domain" description="HTH araC/xylS-type" evidence="4">
    <location>
        <begin position="210"/>
        <end position="308"/>
    </location>
</feature>
<gene>
    <name evidence="6" type="ORF">CP968_31910</name>
    <name evidence="5" type="ORF">GCM10010371_68820</name>
</gene>
<name>A0A5P2UVL5_9ACTN</name>
<accession>A0A5P2UVL5</accession>
<dbReference type="RefSeq" id="WP_150521280.1">
    <property type="nucleotide sequence ID" value="NZ_BMVX01000055.1"/>
</dbReference>
<dbReference type="Pfam" id="PF12852">
    <property type="entry name" value="Cupin_6"/>
    <property type="match status" value="1"/>
</dbReference>
<dbReference type="Pfam" id="PF12833">
    <property type="entry name" value="HTH_18"/>
    <property type="match status" value="1"/>
</dbReference>
<evidence type="ECO:0000256" key="1">
    <source>
        <dbReference type="ARBA" id="ARBA00023015"/>
    </source>
</evidence>
<keyword evidence="3" id="KW-0804">Transcription</keyword>